<dbReference type="PANTHER" id="PTHR46380">
    <property type="entry name" value="CYCLIN-D-BINDING MYB-LIKE TRANSCRIPTION FACTOR 1"/>
    <property type="match status" value="1"/>
</dbReference>
<dbReference type="OMA" id="GESTHDD"/>
<protein>
    <submittedName>
        <fullName evidence="7">Uncharacterized protein</fullName>
    </submittedName>
</protein>
<dbReference type="PANTHER" id="PTHR46380:SF2">
    <property type="entry name" value="CYCLIN-D-BINDING MYB-LIKE TRANSCRIPTION FACTOR 1"/>
    <property type="match status" value="1"/>
</dbReference>
<gene>
    <name evidence="7" type="ORF">W97_08961</name>
</gene>
<evidence type="ECO:0000259" key="5">
    <source>
        <dbReference type="PROSITE" id="PS50090"/>
    </source>
</evidence>
<reference evidence="8" key="1">
    <citation type="submission" date="2012-06" db="EMBL/GenBank/DDBJ databases">
        <title>The genome sequence of Coniosporium apollinis CBS 100218.</title>
        <authorList>
            <consortium name="The Broad Institute Genome Sequencing Platform"/>
            <person name="Cuomo C."/>
            <person name="Gorbushina A."/>
            <person name="Noack S."/>
            <person name="Walker B."/>
            <person name="Young S.K."/>
            <person name="Zeng Q."/>
            <person name="Gargeya S."/>
            <person name="Fitzgerald M."/>
            <person name="Haas B."/>
            <person name="Abouelleil A."/>
            <person name="Alvarado L."/>
            <person name="Arachchi H.M."/>
            <person name="Berlin A.M."/>
            <person name="Chapman S.B."/>
            <person name="Goldberg J."/>
            <person name="Griggs A."/>
            <person name="Gujja S."/>
            <person name="Hansen M."/>
            <person name="Howarth C."/>
            <person name="Imamovic A."/>
            <person name="Larimer J."/>
            <person name="McCowan C."/>
            <person name="Montmayeur A."/>
            <person name="Murphy C."/>
            <person name="Neiman D."/>
            <person name="Pearson M."/>
            <person name="Priest M."/>
            <person name="Roberts A."/>
            <person name="Saif S."/>
            <person name="Shea T."/>
            <person name="Sisk P."/>
            <person name="Sykes S."/>
            <person name="Wortman J."/>
            <person name="Nusbaum C."/>
            <person name="Birren B."/>
        </authorList>
    </citation>
    <scope>NUCLEOTIDE SEQUENCE [LARGE SCALE GENOMIC DNA]</scope>
    <source>
        <strain evidence="8">CBS 100218</strain>
    </source>
</reference>
<evidence type="ECO:0000313" key="7">
    <source>
        <dbReference type="EMBL" id="EON69701.1"/>
    </source>
</evidence>
<dbReference type="CDD" id="cd00167">
    <property type="entry name" value="SANT"/>
    <property type="match status" value="1"/>
</dbReference>
<keyword evidence="3" id="KW-0539">Nucleus</keyword>
<evidence type="ECO:0000256" key="1">
    <source>
        <dbReference type="ARBA" id="ARBA00004123"/>
    </source>
</evidence>
<evidence type="ECO:0000256" key="4">
    <source>
        <dbReference type="SAM" id="MobiDB-lite"/>
    </source>
</evidence>
<keyword evidence="8" id="KW-1185">Reference proteome</keyword>
<comment type="subcellular location">
    <subcellularLocation>
        <location evidence="1">Nucleus</location>
    </subcellularLocation>
</comment>
<dbReference type="InterPro" id="IPR009057">
    <property type="entry name" value="Homeodomain-like_sf"/>
</dbReference>
<feature type="compositionally biased region" description="Basic residues" evidence="4">
    <location>
        <begin position="747"/>
        <end position="757"/>
    </location>
</feature>
<sequence>MNAAKPQMGNTSSQVARQSDGESTHDDGTDITTEAPRGLLSSSYPPQLLHNTDSHTVYEDDRAASSQLIAESQHDPPVITPKTKRRKSSIASVQKSSGSRKKEKLSKTRDSLDRVEKGSKKKSKKRDSGVKRVTTRKSPPEAAEEGRNPTEALKLHSQGALAAQTPSATPQSFSHVAASPAQYATQTAADNTLSRSATRRASSASKSQLEHVEPSLASLQTPKTASEEKKTKRRKRDYAGEHTITPTKEQRRATDEGGSVHEAAQEIEETPFPSTVGLPATPKPQTSSRKRKTPTQHVTQPETVERPPGKLPKKRKRDSTASVIIAEVKSDPVEETSQPTTKRRKRRSGDDTSHDNSKVRERRKSARRAETVQPVEDNSTLSTEDRGAASPEVEDESIEQESASKERARVPPPAGMPTSGAFEKPEVTRIAQAVEAYCFNHSLSQNEFNDMIQSGNVKDFAEMWADICAAVPYRTRQSVHRFCKRRYHNAKRGKWESDEDDALRKAYELKPDRWKEIGAMVGRLPDDCRDRWRDYVMVSGVKNRDYWTEEEKNTLIRTVEDCLLAMERAREEQAQDNQQTAVTPKKGKTDDPEANLNWMVVSQKMGGTRSRIQCMAKWQQLIKRRDNPPVNSIHKTPEVDAGQGSWRVKCGLSNYNKMLPGDKLAILQEIARSEAASEDNVPWHLIRLQNPDSRWTIMDKKVAWMEMRKLVKPREDLKELLEAIEKRLRKIYPEQLDQFYRGDTHKGRYKTKQRRKSKEVVSDDESAEEENGEPDDSIEG</sequence>
<dbReference type="Pfam" id="PF00249">
    <property type="entry name" value="Myb_DNA-binding"/>
    <property type="match status" value="1"/>
</dbReference>
<dbReference type="eggNOG" id="KOG0051">
    <property type="taxonomic scope" value="Eukaryota"/>
</dbReference>
<dbReference type="GeneID" id="19906272"/>
<evidence type="ECO:0000256" key="3">
    <source>
        <dbReference type="ARBA" id="ARBA00023242"/>
    </source>
</evidence>
<feature type="domain" description="Myb-like" evidence="5">
    <location>
        <begin position="487"/>
        <end position="536"/>
    </location>
</feature>
<dbReference type="PROSITE" id="PS51294">
    <property type="entry name" value="HTH_MYB"/>
    <property type="match status" value="1"/>
</dbReference>
<feature type="compositionally biased region" description="Acidic residues" evidence="4">
    <location>
        <begin position="762"/>
        <end position="780"/>
    </location>
</feature>
<dbReference type="SMART" id="SM00717">
    <property type="entry name" value="SANT"/>
    <property type="match status" value="3"/>
</dbReference>
<dbReference type="GO" id="GO:0005634">
    <property type="term" value="C:nucleus"/>
    <property type="evidence" value="ECO:0007669"/>
    <property type="project" value="UniProtKB-SubCell"/>
</dbReference>
<feature type="compositionally biased region" description="Basic and acidic residues" evidence="4">
    <location>
        <begin position="248"/>
        <end position="259"/>
    </location>
</feature>
<dbReference type="InterPro" id="IPR051651">
    <property type="entry name" value="DMTF1_DNA-bind_reg"/>
</dbReference>
<dbReference type="EMBL" id="JH767624">
    <property type="protein sequence ID" value="EON69701.1"/>
    <property type="molecule type" value="Genomic_DNA"/>
</dbReference>
<feature type="region of interest" description="Disordered" evidence="4">
    <location>
        <begin position="1"/>
        <end position="421"/>
    </location>
</feature>
<evidence type="ECO:0000256" key="2">
    <source>
        <dbReference type="ARBA" id="ARBA00023125"/>
    </source>
</evidence>
<feature type="compositionally biased region" description="Basic and acidic residues" evidence="4">
    <location>
        <begin position="52"/>
        <end position="63"/>
    </location>
</feature>
<dbReference type="SUPFAM" id="SSF46689">
    <property type="entry name" value="Homeodomain-like"/>
    <property type="match status" value="2"/>
</dbReference>
<feature type="compositionally biased region" description="Polar residues" evidence="4">
    <location>
        <begin position="164"/>
        <end position="174"/>
    </location>
</feature>
<feature type="compositionally biased region" description="Polar residues" evidence="4">
    <location>
        <begin position="8"/>
        <end position="17"/>
    </location>
</feature>
<dbReference type="GO" id="GO:0000976">
    <property type="term" value="F:transcription cis-regulatory region binding"/>
    <property type="evidence" value="ECO:0007669"/>
    <property type="project" value="TreeGrafter"/>
</dbReference>
<dbReference type="HOGENOM" id="CLU_359023_0_0_1"/>
<organism evidence="7 8">
    <name type="scientific">Coniosporium apollinis (strain CBS 100218)</name>
    <name type="common">Rock-inhabiting black yeast</name>
    <dbReference type="NCBI Taxonomy" id="1168221"/>
    <lineage>
        <taxon>Eukaryota</taxon>
        <taxon>Fungi</taxon>
        <taxon>Dikarya</taxon>
        <taxon>Ascomycota</taxon>
        <taxon>Pezizomycotina</taxon>
        <taxon>Dothideomycetes</taxon>
        <taxon>Dothideomycetes incertae sedis</taxon>
        <taxon>Coniosporium</taxon>
    </lineage>
</organism>
<evidence type="ECO:0000313" key="8">
    <source>
        <dbReference type="Proteomes" id="UP000016924"/>
    </source>
</evidence>
<evidence type="ECO:0000259" key="6">
    <source>
        <dbReference type="PROSITE" id="PS51294"/>
    </source>
</evidence>
<dbReference type="AlphaFoldDB" id="R7Z707"/>
<feature type="domain" description="HTH myb-type" evidence="6">
    <location>
        <begin position="491"/>
        <end position="540"/>
    </location>
</feature>
<feature type="compositionally biased region" description="Polar residues" evidence="4">
    <location>
        <begin position="182"/>
        <end position="193"/>
    </location>
</feature>
<dbReference type="InterPro" id="IPR001005">
    <property type="entry name" value="SANT/Myb"/>
</dbReference>
<feature type="domain" description="Myb-like" evidence="5">
    <location>
        <begin position="539"/>
        <end position="622"/>
    </location>
</feature>
<feature type="compositionally biased region" description="Low complexity" evidence="4">
    <location>
        <begin position="194"/>
        <end position="207"/>
    </location>
</feature>
<feature type="compositionally biased region" description="Polar residues" evidence="4">
    <location>
        <begin position="40"/>
        <end position="51"/>
    </location>
</feature>
<feature type="region of interest" description="Disordered" evidence="4">
    <location>
        <begin position="570"/>
        <end position="593"/>
    </location>
</feature>
<keyword evidence="2" id="KW-0238">DNA-binding</keyword>
<dbReference type="Proteomes" id="UP000016924">
    <property type="component" value="Unassembled WGS sequence"/>
</dbReference>
<feature type="compositionally biased region" description="Basic and acidic residues" evidence="4">
    <location>
        <begin position="105"/>
        <end position="118"/>
    </location>
</feature>
<proteinExistence type="predicted"/>
<dbReference type="STRING" id="1168221.R7Z707"/>
<feature type="region of interest" description="Disordered" evidence="4">
    <location>
        <begin position="742"/>
        <end position="780"/>
    </location>
</feature>
<dbReference type="PROSITE" id="PS50090">
    <property type="entry name" value="MYB_LIKE"/>
    <property type="match status" value="2"/>
</dbReference>
<dbReference type="OrthoDB" id="39591at2759"/>
<dbReference type="Gene3D" id="1.10.10.60">
    <property type="entry name" value="Homeodomain-like"/>
    <property type="match status" value="2"/>
</dbReference>
<name>R7Z707_CONA1</name>
<accession>R7Z707</accession>
<dbReference type="RefSeq" id="XP_007785018.1">
    <property type="nucleotide sequence ID" value="XM_007786828.1"/>
</dbReference>
<feature type="compositionally biased region" description="Basic and acidic residues" evidence="4">
    <location>
        <begin position="348"/>
        <end position="359"/>
    </location>
</feature>
<feature type="compositionally biased region" description="Basic and acidic residues" evidence="4">
    <location>
        <begin position="19"/>
        <end position="28"/>
    </location>
</feature>
<dbReference type="GO" id="GO:0003700">
    <property type="term" value="F:DNA-binding transcription factor activity"/>
    <property type="evidence" value="ECO:0007669"/>
    <property type="project" value="TreeGrafter"/>
</dbReference>
<dbReference type="InterPro" id="IPR017930">
    <property type="entry name" value="Myb_dom"/>
</dbReference>